<dbReference type="PANTHER" id="PTHR43522">
    <property type="entry name" value="TRANSKETOLASE"/>
    <property type="match status" value="1"/>
</dbReference>
<evidence type="ECO:0000256" key="7">
    <source>
        <dbReference type="ARBA" id="ARBA00022842"/>
    </source>
</evidence>
<dbReference type="Proteomes" id="UP000029713">
    <property type="component" value="Unassembled WGS sequence"/>
</dbReference>
<feature type="active site" description="Proton donor" evidence="11">
    <location>
        <position position="460"/>
    </location>
</feature>
<dbReference type="GO" id="GO:0006098">
    <property type="term" value="P:pentose-phosphate shunt"/>
    <property type="evidence" value="ECO:0007669"/>
    <property type="project" value="TreeGrafter"/>
</dbReference>
<dbReference type="GO" id="GO:0004802">
    <property type="term" value="F:transketolase activity"/>
    <property type="evidence" value="ECO:0007669"/>
    <property type="project" value="UniProtKB-UniRule"/>
</dbReference>
<feature type="compositionally biased region" description="Polar residues" evidence="16">
    <location>
        <begin position="1"/>
        <end position="10"/>
    </location>
</feature>
<evidence type="ECO:0000256" key="5">
    <source>
        <dbReference type="ARBA" id="ARBA00022679"/>
    </source>
</evidence>
<evidence type="ECO:0000259" key="17">
    <source>
        <dbReference type="SMART" id="SM00861"/>
    </source>
</evidence>
<dbReference type="Pfam" id="PF02779">
    <property type="entry name" value="Transket_pyr"/>
    <property type="match status" value="1"/>
</dbReference>
<evidence type="ECO:0000256" key="12">
    <source>
        <dbReference type="PIRSR" id="PIRSR605478-2"/>
    </source>
</evidence>
<dbReference type="Gene3D" id="3.40.50.970">
    <property type="match status" value="2"/>
</dbReference>
<feature type="site" description="Important for catalytic activity" evidence="15">
    <location>
        <position position="64"/>
    </location>
</feature>
<feature type="binding site" evidence="13">
    <location>
        <begin position="152"/>
        <end position="154"/>
    </location>
    <ligand>
        <name>thiamine diphosphate</name>
        <dbReference type="ChEBI" id="CHEBI:58937"/>
    </ligand>
</feature>
<feature type="binding site" evidence="12">
    <location>
        <position position="569"/>
    </location>
    <ligand>
        <name>substrate</name>
    </ligand>
</feature>
<keyword evidence="7 14" id="KW-0460">Magnesium</keyword>
<keyword evidence="5" id="KW-0808">Transferase</keyword>
<evidence type="ECO:0000256" key="10">
    <source>
        <dbReference type="NCBIfam" id="TIGR00232"/>
    </source>
</evidence>
<evidence type="ECO:0000313" key="18">
    <source>
        <dbReference type="EMBL" id="KGH45151.1"/>
    </source>
</evidence>
<dbReference type="Pfam" id="PF00456">
    <property type="entry name" value="Transketolase_N"/>
    <property type="match status" value="1"/>
</dbReference>
<dbReference type="Gene3D" id="3.40.50.920">
    <property type="match status" value="1"/>
</dbReference>
<dbReference type="OrthoDB" id="8732661at2"/>
<accession>A0A098Y603</accession>
<dbReference type="InterPro" id="IPR020826">
    <property type="entry name" value="Transketolase_BS"/>
</dbReference>
<dbReference type="PANTHER" id="PTHR43522:SF2">
    <property type="entry name" value="TRANSKETOLASE 1-RELATED"/>
    <property type="match status" value="1"/>
</dbReference>
<evidence type="ECO:0000256" key="16">
    <source>
        <dbReference type="SAM" id="MobiDB-lite"/>
    </source>
</evidence>
<dbReference type="AlphaFoldDB" id="A0A098Y603"/>
<dbReference type="NCBIfam" id="TIGR00232">
    <property type="entry name" value="tktlase_bact"/>
    <property type="match status" value="1"/>
</dbReference>
<feature type="binding site" evidence="14">
    <location>
        <position position="228"/>
    </location>
    <ligand>
        <name>Mg(2+)</name>
        <dbReference type="ChEBI" id="CHEBI:18420"/>
    </ligand>
</feature>
<reference evidence="18 19" key="1">
    <citation type="submission" date="2014-07" db="EMBL/GenBank/DDBJ databases">
        <title>Biosystematic studies on Modestobacter strains isolated from extreme hyper-arid desert soil and from historic building.</title>
        <authorList>
            <person name="Bukarasam K."/>
            <person name="Bull A."/>
            <person name="Girard G."/>
            <person name="van Wezel G."/>
            <person name="Goodfellow M."/>
        </authorList>
    </citation>
    <scope>NUCLEOTIDE SEQUENCE [LARGE SCALE GENOMIC DNA]</scope>
    <source>
        <strain evidence="18 19">KNN45-2b</strain>
    </source>
</reference>
<evidence type="ECO:0000256" key="13">
    <source>
        <dbReference type="PIRSR" id="PIRSR605478-3"/>
    </source>
</evidence>
<organism evidence="18 19">
    <name type="scientific">Modestobacter caceresii</name>
    <dbReference type="NCBI Taxonomy" id="1522368"/>
    <lineage>
        <taxon>Bacteria</taxon>
        <taxon>Bacillati</taxon>
        <taxon>Actinomycetota</taxon>
        <taxon>Actinomycetes</taxon>
        <taxon>Geodermatophilales</taxon>
        <taxon>Geodermatophilaceae</taxon>
        <taxon>Modestobacter</taxon>
    </lineage>
</organism>
<dbReference type="FunFam" id="3.40.50.970:FF:000003">
    <property type="entry name" value="Transketolase"/>
    <property type="match status" value="1"/>
</dbReference>
<feature type="binding site" evidence="14">
    <location>
        <position position="226"/>
    </location>
    <ligand>
        <name>Mg(2+)</name>
        <dbReference type="ChEBI" id="CHEBI:18420"/>
    </ligand>
</feature>
<dbReference type="GO" id="GO:0000287">
    <property type="term" value="F:magnesium ion binding"/>
    <property type="evidence" value="ECO:0007669"/>
    <property type="project" value="UniProtKB-ARBA"/>
</dbReference>
<dbReference type="InterPro" id="IPR033247">
    <property type="entry name" value="Transketolase_fam"/>
</dbReference>
<evidence type="ECO:0000256" key="2">
    <source>
        <dbReference type="ARBA" id="ARBA00011738"/>
    </source>
</evidence>
<keyword evidence="8 13" id="KW-0786">Thiamine pyrophosphate</keyword>
<feature type="site" description="Important for catalytic activity" evidence="15">
    <location>
        <position position="302"/>
    </location>
</feature>
<name>A0A098Y603_9ACTN</name>
<dbReference type="InterPro" id="IPR029061">
    <property type="entry name" value="THDP-binding"/>
</dbReference>
<feature type="binding site" evidence="12">
    <location>
        <position position="64"/>
    </location>
    <ligand>
        <name>substrate</name>
    </ligand>
</feature>
<keyword evidence="19" id="KW-1185">Reference proteome</keyword>
<dbReference type="InterPro" id="IPR049557">
    <property type="entry name" value="Transketolase_CS"/>
</dbReference>
<keyword evidence="6 14" id="KW-0479">Metal-binding</keyword>
<feature type="compositionally biased region" description="Gly residues" evidence="16">
    <location>
        <begin position="725"/>
        <end position="735"/>
    </location>
</feature>
<dbReference type="CDD" id="cd07033">
    <property type="entry name" value="TPP_PYR_DXS_TK_like"/>
    <property type="match status" value="1"/>
</dbReference>
<feature type="region of interest" description="Disordered" evidence="16">
    <location>
        <begin position="1"/>
        <end position="40"/>
    </location>
</feature>
<feature type="region of interest" description="Disordered" evidence="16">
    <location>
        <begin position="718"/>
        <end position="743"/>
    </location>
</feature>
<dbReference type="GO" id="GO:0005829">
    <property type="term" value="C:cytosol"/>
    <property type="evidence" value="ECO:0007669"/>
    <property type="project" value="TreeGrafter"/>
</dbReference>
<feature type="binding site" evidence="12">
    <location>
        <position position="510"/>
    </location>
    <ligand>
        <name>substrate</name>
    </ligand>
</feature>
<evidence type="ECO:0000256" key="15">
    <source>
        <dbReference type="PIRSR" id="PIRSR605478-5"/>
    </source>
</evidence>
<dbReference type="STRING" id="1522368.IN07_19620"/>
<protein>
    <recommendedName>
        <fullName evidence="4 10">Transketolase</fullName>
        <ecNumber evidence="3 10">2.2.1.1</ecNumber>
    </recommendedName>
</protein>
<dbReference type="InterPro" id="IPR005475">
    <property type="entry name" value="Transketolase-like_Pyr-bd"/>
</dbReference>
<feature type="binding site" evidence="13">
    <location>
        <position position="197"/>
    </location>
    <ligand>
        <name>thiamine diphosphate</name>
        <dbReference type="ChEBI" id="CHEBI:58937"/>
    </ligand>
</feature>
<evidence type="ECO:0000256" key="8">
    <source>
        <dbReference type="ARBA" id="ARBA00023052"/>
    </source>
</evidence>
<dbReference type="SUPFAM" id="SSF52922">
    <property type="entry name" value="TK C-terminal domain-like"/>
    <property type="match status" value="1"/>
</dbReference>
<comment type="cofactor">
    <cofactor evidence="13">
        <name>thiamine diphosphate</name>
        <dbReference type="ChEBI" id="CHEBI:58937"/>
    </cofactor>
    <text evidence="13">Binds 1 thiamine pyrophosphate per subunit. During the reaction, the substrate forms a covalent intermediate with the cofactor.</text>
</comment>
<dbReference type="InterPro" id="IPR005478">
    <property type="entry name" value="Transketolase_bac-like"/>
</dbReference>
<feature type="binding site" evidence="13">
    <location>
        <position position="226"/>
    </location>
    <ligand>
        <name>thiamine diphosphate</name>
        <dbReference type="ChEBI" id="CHEBI:58937"/>
    </ligand>
</feature>
<comment type="caution">
    <text evidence="18">The sequence shown here is derived from an EMBL/GenBank/DDBJ whole genome shotgun (WGS) entry which is preliminary data.</text>
</comment>
<dbReference type="InterPro" id="IPR055152">
    <property type="entry name" value="Transketolase-like_C_2"/>
</dbReference>
<comment type="subunit">
    <text evidence="2">Homodimer.</text>
</comment>
<comment type="cofactor">
    <cofactor evidence="14">
        <name>Mg(2+)</name>
        <dbReference type="ChEBI" id="CHEBI:18420"/>
    </cofactor>
    <text evidence="14">Binds 1 Mg(2+) ion per subunit. Can also utilize other divalent metal cations, such as Ca(2+), Mn(2+) and Co(2+).</text>
</comment>
<evidence type="ECO:0000256" key="11">
    <source>
        <dbReference type="PIRSR" id="PIRSR605478-1"/>
    </source>
</evidence>
<dbReference type="InterPro" id="IPR009014">
    <property type="entry name" value="Transketo_C/PFOR_II"/>
</dbReference>
<feature type="binding site" evidence="12">
    <location>
        <position position="424"/>
    </location>
    <ligand>
        <name>substrate</name>
    </ligand>
</feature>
<proteinExistence type="inferred from homology"/>
<comment type="similarity">
    <text evidence="1">Belongs to the transketolase family.</text>
</comment>
<feature type="binding site" evidence="12">
    <location>
        <position position="518"/>
    </location>
    <ligand>
        <name>substrate</name>
    </ligand>
</feature>
<feature type="binding site" evidence="13">
    <location>
        <position position="302"/>
    </location>
    <ligand>
        <name>thiamine diphosphate</name>
        <dbReference type="ChEBI" id="CHEBI:58937"/>
    </ligand>
</feature>
<feature type="binding site" evidence="12">
    <location>
        <position position="397"/>
    </location>
    <ligand>
        <name>substrate</name>
    </ligand>
</feature>
<evidence type="ECO:0000313" key="19">
    <source>
        <dbReference type="Proteomes" id="UP000029713"/>
    </source>
</evidence>
<dbReference type="Pfam" id="PF22613">
    <property type="entry name" value="Transketolase_C_1"/>
    <property type="match status" value="1"/>
</dbReference>
<dbReference type="SMART" id="SM00861">
    <property type="entry name" value="Transket_pyr"/>
    <property type="match status" value="1"/>
</dbReference>
<dbReference type="FunFam" id="3.40.50.920:FF:000003">
    <property type="entry name" value="Transketolase"/>
    <property type="match status" value="1"/>
</dbReference>
<dbReference type="SUPFAM" id="SSF52518">
    <property type="entry name" value="Thiamin diphosphate-binding fold (THDP-binding)"/>
    <property type="match status" value="2"/>
</dbReference>
<dbReference type="InterPro" id="IPR005474">
    <property type="entry name" value="Transketolase_N"/>
</dbReference>
<feature type="domain" description="Transketolase-like pyrimidine-binding" evidence="17">
    <location>
        <begin position="394"/>
        <end position="574"/>
    </location>
</feature>
<evidence type="ECO:0000256" key="9">
    <source>
        <dbReference type="ARBA" id="ARBA00049473"/>
    </source>
</evidence>
<evidence type="ECO:0000256" key="14">
    <source>
        <dbReference type="PIRSR" id="PIRSR605478-4"/>
    </source>
</evidence>
<feature type="binding site" evidence="13">
    <location>
        <position position="104"/>
    </location>
    <ligand>
        <name>thiamine diphosphate</name>
        <dbReference type="ChEBI" id="CHEBI:58937"/>
    </ligand>
</feature>
<evidence type="ECO:0000256" key="6">
    <source>
        <dbReference type="ARBA" id="ARBA00022723"/>
    </source>
</evidence>
<dbReference type="EMBL" id="JPMX01000091">
    <property type="protein sequence ID" value="KGH45151.1"/>
    <property type="molecule type" value="Genomic_DNA"/>
</dbReference>
<feature type="binding site" evidence="13">
    <location>
        <position position="486"/>
    </location>
    <ligand>
        <name>thiamine diphosphate</name>
        <dbReference type="ChEBI" id="CHEBI:58937"/>
    </ligand>
</feature>
<feature type="binding site" evidence="14">
    <location>
        <position position="196"/>
    </location>
    <ligand>
        <name>Mg(2+)</name>
        <dbReference type="ChEBI" id="CHEBI:18420"/>
    </ligand>
</feature>
<evidence type="ECO:0000256" key="3">
    <source>
        <dbReference type="ARBA" id="ARBA00013152"/>
    </source>
</evidence>
<dbReference type="PROSITE" id="PS00801">
    <property type="entry name" value="TRANSKETOLASE_1"/>
    <property type="match status" value="1"/>
</dbReference>
<dbReference type="RefSeq" id="WP_036338683.1">
    <property type="nucleotide sequence ID" value="NZ_JPMX01000091.1"/>
</dbReference>
<dbReference type="CDD" id="cd02012">
    <property type="entry name" value="TPP_TK"/>
    <property type="match status" value="1"/>
</dbReference>
<evidence type="ECO:0000256" key="4">
    <source>
        <dbReference type="ARBA" id="ARBA00016662"/>
    </source>
</evidence>
<dbReference type="PROSITE" id="PS00802">
    <property type="entry name" value="TRANSKETOLASE_2"/>
    <property type="match status" value="1"/>
</dbReference>
<dbReference type="FunFam" id="3.40.50.970:FF:000004">
    <property type="entry name" value="Transketolase"/>
    <property type="match status" value="1"/>
</dbReference>
<feature type="binding site" evidence="12">
    <location>
        <position position="302"/>
    </location>
    <ligand>
        <name>substrate</name>
    </ligand>
</feature>
<gene>
    <name evidence="18" type="ORF">IN07_19620</name>
</gene>
<dbReference type="EC" id="2.2.1.1" evidence="3 10"/>
<sequence length="743" mass="78901">MTSDNGTKSTAAEAPAEAATDSSTGSPRQPSPTLPEGFGDLDRAAIDTARVLAMDAVQKVGNGHPGTAMSMAPVAYLLFQKWLEHDPSDPNWAARDRFVLSMGHSSLTLYVQLYLAGYGLELEDLQALRTWGSKTPGHPEVGHTAGVETTTGPLGQGVGNAVGMAMAARRERGMLDPDAAEGESLFDHTIWAFASDGDLEEGVSGEASSLAGTQQLGNLVLVYDDNKISIEDDTTVAFTEDVGARYAAYGWQVQHVDDGEDLAAVDAAFAAAKAETTRPSIIVLRTVIGWPAPNKQNTGAVHGSALGDDEVKATKEILGFDLEKSFDVAPEVIEHTRKAVTRGQQAHAEWQQRFDAWTAANPEGAALLERMSTRTLPEGWAEKLPSWDADPKGVATRKASGEVLAALYPELPELWGGSADLAESNNTAVKGEPSFLPASRQTKMWSGGPYGRTLHFGVREHAMGAVMNGIALHGGTRVYGGTFLTFSDYMRGAVRLAALMQLPVTYVWTHDSIGLGEDGPTHQPIEHYAALRAIPGLDFVRPADANETAVAWRTILEHNDRPAGLALSRQNLPVFDRTQFASAEGTAKGGYVLAEASNGQPEVVLMGTGSEVQIAVAAREQLEAQGVPTRVVSLPCWEWFAEQDQAYREQVLPPSVKARVSVEAGVPMGWREFVGDAGRIVGLNHYGASASYSKLYEEFGLTEDAVVAAARESIQAAASGANPPSGGGVSRGGVFGSDATADH</sequence>
<evidence type="ECO:0000256" key="1">
    <source>
        <dbReference type="ARBA" id="ARBA00007131"/>
    </source>
</evidence>
<comment type="catalytic activity">
    <reaction evidence="9">
        <text>D-sedoheptulose 7-phosphate + D-glyceraldehyde 3-phosphate = aldehydo-D-ribose 5-phosphate + D-xylulose 5-phosphate</text>
        <dbReference type="Rhea" id="RHEA:10508"/>
        <dbReference type="ChEBI" id="CHEBI:57483"/>
        <dbReference type="ChEBI" id="CHEBI:57737"/>
        <dbReference type="ChEBI" id="CHEBI:58273"/>
        <dbReference type="ChEBI" id="CHEBI:59776"/>
        <dbReference type="EC" id="2.2.1.1"/>
    </reaction>
</comment>
<feature type="binding site" evidence="12">
    <location>
        <position position="522"/>
    </location>
    <ligand>
        <name>substrate</name>
    </ligand>
</feature>